<reference evidence="2 3" key="1">
    <citation type="submission" date="2016-10" db="EMBL/GenBank/DDBJ databases">
        <authorList>
            <person name="de Groot N.N."/>
        </authorList>
    </citation>
    <scope>NUCLEOTIDE SEQUENCE [LARGE SCALE GENOMIC DNA]</scope>
    <source>
        <strain evidence="3">E92,LMG 26720,CCM 7988</strain>
    </source>
</reference>
<keyword evidence="1" id="KW-1133">Transmembrane helix</keyword>
<dbReference type="STRING" id="1079859.SAMN04515674_103238"/>
<evidence type="ECO:0000256" key="1">
    <source>
        <dbReference type="SAM" id="Phobius"/>
    </source>
</evidence>
<evidence type="ECO:0000313" key="2">
    <source>
        <dbReference type="EMBL" id="SFP46531.1"/>
    </source>
</evidence>
<evidence type="ECO:0000313" key="3">
    <source>
        <dbReference type="Proteomes" id="UP000199306"/>
    </source>
</evidence>
<sequence>MTPKSTPPKKASDRKLELFKEAQEYKKAIDSQVNELKTETFQVGKTTLIIGGVLAGAYLLFNLFVKDDKKSKKQKIVIDENSNLPVVVSEEPANDSWIVSSIKGYILAFLMSIAKEKILQAFTHLNEDNAEKVNT</sequence>
<dbReference type="EMBL" id="FOXH01000003">
    <property type="protein sequence ID" value="SFP46531.1"/>
    <property type="molecule type" value="Genomic_DNA"/>
</dbReference>
<feature type="transmembrane region" description="Helical" evidence="1">
    <location>
        <begin position="46"/>
        <end position="65"/>
    </location>
</feature>
<dbReference type="AlphaFoldDB" id="A0A1I5QKH2"/>
<accession>A0A1I5QKH2</accession>
<organism evidence="2 3">
    <name type="scientific">Pseudarcicella hirudinis</name>
    <dbReference type="NCBI Taxonomy" id="1079859"/>
    <lineage>
        <taxon>Bacteria</taxon>
        <taxon>Pseudomonadati</taxon>
        <taxon>Bacteroidota</taxon>
        <taxon>Cytophagia</taxon>
        <taxon>Cytophagales</taxon>
        <taxon>Flectobacillaceae</taxon>
        <taxon>Pseudarcicella</taxon>
    </lineage>
</organism>
<protein>
    <submittedName>
        <fullName evidence="2">Uncharacterized protein</fullName>
    </submittedName>
</protein>
<keyword evidence="1" id="KW-0472">Membrane</keyword>
<keyword evidence="1" id="KW-0812">Transmembrane</keyword>
<dbReference type="OrthoDB" id="964597at2"/>
<dbReference type="RefSeq" id="WP_092014326.1">
    <property type="nucleotide sequence ID" value="NZ_FOXH01000003.1"/>
</dbReference>
<proteinExistence type="predicted"/>
<dbReference type="Proteomes" id="UP000199306">
    <property type="component" value="Unassembled WGS sequence"/>
</dbReference>
<gene>
    <name evidence="2" type="ORF">SAMN04515674_103238</name>
</gene>
<name>A0A1I5QKH2_9BACT</name>
<keyword evidence="3" id="KW-1185">Reference proteome</keyword>